<gene>
    <name evidence="1" type="ORF">L195_g042513</name>
</gene>
<keyword evidence="1" id="KW-0808">Transferase</keyword>
<keyword evidence="1" id="KW-0418">Kinase</keyword>
<reference evidence="1 2" key="1">
    <citation type="journal article" date="2014" name="Am. J. Bot.">
        <title>Genome assembly and annotation for red clover (Trifolium pratense; Fabaceae).</title>
        <authorList>
            <person name="Istvanek J."/>
            <person name="Jaros M."/>
            <person name="Krenek A."/>
            <person name="Repkova J."/>
        </authorList>
    </citation>
    <scope>NUCLEOTIDE SEQUENCE [LARGE SCALE GENOMIC DNA]</scope>
    <source>
        <strain evidence="2">cv. Tatra</strain>
        <tissue evidence="1">Young leaves</tissue>
    </source>
</reference>
<dbReference type="EMBL" id="ASHM01051175">
    <property type="protein sequence ID" value="PNX86435.1"/>
    <property type="molecule type" value="Genomic_DNA"/>
</dbReference>
<dbReference type="AlphaFoldDB" id="A0A2K3M6N4"/>
<protein>
    <submittedName>
        <fullName evidence="1">Cysteine-rich receptor-like protein kinase</fullName>
    </submittedName>
</protein>
<dbReference type="GO" id="GO:0016301">
    <property type="term" value="F:kinase activity"/>
    <property type="evidence" value="ECO:0007669"/>
    <property type="project" value="UniProtKB-KW"/>
</dbReference>
<evidence type="ECO:0000313" key="1">
    <source>
        <dbReference type="EMBL" id="PNX86435.1"/>
    </source>
</evidence>
<sequence>MRSLSDHCLLILSANEENWGSRPSRMLKCWSDVPGYKLFVKDKWNSLQVDDWGGFVLKEKFKMIKVTLKEWHLARTQNLSSKIDSLKARLSDLDLIDSNSQIYIDIFIQE</sequence>
<name>A0A2K3M6N4_TRIPR</name>
<accession>A0A2K3M6N4</accession>
<comment type="caution">
    <text evidence="1">The sequence shown here is derived from an EMBL/GenBank/DDBJ whole genome shotgun (WGS) entry which is preliminary data.</text>
</comment>
<proteinExistence type="predicted"/>
<reference evidence="1 2" key="2">
    <citation type="journal article" date="2017" name="Front. Plant Sci.">
        <title>Gene Classification and Mining of Molecular Markers Useful in Red Clover (Trifolium pratense) Breeding.</title>
        <authorList>
            <person name="Istvanek J."/>
            <person name="Dluhosova J."/>
            <person name="Dluhos P."/>
            <person name="Patkova L."/>
            <person name="Nedelnik J."/>
            <person name="Repkova J."/>
        </authorList>
    </citation>
    <scope>NUCLEOTIDE SEQUENCE [LARGE SCALE GENOMIC DNA]</scope>
    <source>
        <strain evidence="2">cv. Tatra</strain>
        <tissue evidence="1">Young leaves</tissue>
    </source>
</reference>
<organism evidence="1 2">
    <name type="scientific">Trifolium pratense</name>
    <name type="common">Red clover</name>
    <dbReference type="NCBI Taxonomy" id="57577"/>
    <lineage>
        <taxon>Eukaryota</taxon>
        <taxon>Viridiplantae</taxon>
        <taxon>Streptophyta</taxon>
        <taxon>Embryophyta</taxon>
        <taxon>Tracheophyta</taxon>
        <taxon>Spermatophyta</taxon>
        <taxon>Magnoliopsida</taxon>
        <taxon>eudicotyledons</taxon>
        <taxon>Gunneridae</taxon>
        <taxon>Pentapetalae</taxon>
        <taxon>rosids</taxon>
        <taxon>fabids</taxon>
        <taxon>Fabales</taxon>
        <taxon>Fabaceae</taxon>
        <taxon>Papilionoideae</taxon>
        <taxon>50 kb inversion clade</taxon>
        <taxon>NPAAA clade</taxon>
        <taxon>Hologalegina</taxon>
        <taxon>IRL clade</taxon>
        <taxon>Trifolieae</taxon>
        <taxon>Trifolium</taxon>
    </lineage>
</organism>
<keyword evidence="1" id="KW-0675">Receptor</keyword>
<evidence type="ECO:0000313" key="2">
    <source>
        <dbReference type="Proteomes" id="UP000236291"/>
    </source>
</evidence>
<dbReference type="Proteomes" id="UP000236291">
    <property type="component" value="Unassembled WGS sequence"/>
</dbReference>